<dbReference type="Gene3D" id="3.40.50.2000">
    <property type="entry name" value="Glycogen Phosphorylase B"/>
    <property type="match status" value="2"/>
</dbReference>
<dbReference type="PANTHER" id="PTHR46401">
    <property type="entry name" value="GLYCOSYLTRANSFERASE WBBK-RELATED"/>
    <property type="match status" value="1"/>
</dbReference>
<sequence>MSIKKADIIIADSYSTKRDIVEFFRIKEEKIKVVYLGVESRFYPISNVEEYRLRNNLPSKMILNVGTLEPRKNVVALIRAFKKLKGRGLKDCKLVIAGDKGWLYKRIFDEVKSNDLQKEVLFLGIVEDEDLPMLYNCADIFVYPSLYEGFGLPPLEAMACGIPVITNNYGGQLDYINEDNGWIVKEGSFAPATDPLYIYDWADWFHPTIESWRKIMRKVYENKKEVEAKSKKSLETVKEFTWEKAGQKAIKLLEQY</sequence>
<dbReference type="GO" id="GO:0009103">
    <property type="term" value="P:lipopolysaccharide biosynthetic process"/>
    <property type="evidence" value="ECO:0007669"/>
    <property type="project" value="TreeGrafter"/>
</dbReference>
<dbReference type="EMBL" id="LAZR01042819">
    <property type="protein sequence ID" value="KKL08591.1"/>
    <property type="molecule type" value="Genomic_DNA"/>
</dbReference>
<comment type="caution">
    <text evidence="3">The sequence shown here is derived from an EMBL/GenBank/DDBJ whole genome shotgun (WGS) entry which is preliminary data.</text>
</comment>
<feature type="domain" description="Glycosyl transferase family 1" evidence="2">
    <location>
        <begin position="55"/>
        <end position="187"/>
    </location>
</feature>
<dbReference type="InterPro" id="IPR001296">
    <property type="entry name" value="Glyco_trans_1"/>
</dbReference>
<evidence type="ECO:0000256" key="1">
    <source>
        <dbReference type="ARBA" id="ARBA00022679"/>
    </source>
</evidence>
<dbReference type="Pfam" id="PF00534">
    <property type="entry name" value="Glycos_transf_1"/>
    <property type="match status" value="1"/>
</dbReference>
<dbReference type="AlphaFoldDB" id="A0A0F9CSI4"/>
<reference evidence="3" key="1">
    <citation type="journal article" date="2015" name="Nature">
        <title>Complex archaea that bridge the gap between prokaryotes and eukaryotes.</title>
        <authorList>
            <person name="Spang A."/>
            <person name="Saw J.H."/>
            <person name="Jorgensen S.L."/>
            <person name="Zaremba-Niedzwiedzka K."/>
            <person name="Martijn J."/>
            <person name="Lind A.E."/>
            <person name="van Eijk R."/>
            <person name="Schleper C."/>
            <person name="Guy L."/>
            <person name="Ettema T.J."/>
        </authorList>
    </citation>
    <scope>NUCLEOTIDE SEQUENCE</scope>
</reference>
<organism evidence="3">
    <name type="scientific">marine sediment metagenome</name>
    <dbReference type="NCBI Taxonomy" id="412755"/>
    <lineage>
        <taxon>unclassified sequences</taxon>
        <taxon>metagenomes</taxon>
        <taxon>ecological metagenomes</taxon>
    </lineage>
</organism>
<evidence type="ECO:0000259" key="2">
    <source>
        <dbReference type="Pfam" id="PF00534"/>
    </source>
</evidence>
<keyword evidence="1" id="KW-0808">Transferase</keyword>
<evidence type="ECO:0000313" key="3">
    <source>
        <dbReference type="EMBL" id="KKL08591.1"/>
    </source>
</evidence>
<dbReference type="CDD" id="cd03809">
    <property type="entry name" value="GT4_MtfB-like"/>
    <property type="match status" value="1"/>
</dbReference>
<proteinExistence type="predicted"/>
<protein>
    <recommendedName>
        <fullName evidence="2">Glycosyl transferase family 1 domain-containing protein</fullName>
    </recommendedName>
</protein>
<accession>A0A0F9CSI4</accession>
<gene>
    <name evidence="3" type="ORF">LCGC14_2574340</name>
</gene>
<dbReference type="GO" id="GO:0016757">
    <property type="term" value="F:glycosyltransferase activity"/>
    <property type="evidence" value="ECO:0007669"/>
    <property type="project" value="InterPro"/>
</dbReference>
<dbReference type="PANTHER" id="PTHR46401:SF2">
    <property type="entry name" value="GLYCOSYLTRANSFERASE WBBK-RELATED"/>
    <property type="match status" value="1"/>
</dbReference>
<name>A0A0F9CSI4_9ZZZZ</name>
<dbReference type="SUPFAM" id="SSF53756">
    <property type="entry name" value="UDP-Glycosyltransferase/glycogen phosphorylase"/>
    <property type="match status" value="1"/>
</dbReference>